<protein>
    <submittedName>
        <fullName evidence="2">Uncharacterized protein</fullName>
    </submittedName>
</protein>
<feature type="compositionally biased region" description="Basic and acidic residues" evidence="1">
    <location>
        <begin position="23"/>
        <end position="45"/>
    </location>
</feature>
<dbReference type="Proteomes" id="UP000324800">
    <property type="component" value="Unassembled WGS sequence"/>
</dbReference>
<sequence length="374" mass="44033">MLHEIRSKQKRFIRLKRKEEIRANKNEEKERQKKEGKFIKVDQNKTESVNNTTPTNTNQEEKLKDLKVESYFNSEFQRICNKCVDIVSKRELNALNSQSLDTKCEQVSEIDTQMKERQQLDNKVHAQLPQLSMSHESAIALIIYLYSDQIIPFTLSPPILTERGVLQKLLNIEQKRIEMDTNKNWNLDIDDDDDEVNTEDWNVIDSVPWICRIADKLEFWDGRVIEDFFDDDLRTQKENEEKSQVERSEDQQIQYQSELDTEYQLTTYIHSEQQQPEILNNIQQLKSNKECNKKVFHPSVTYSNPGIVALIELHTWAEKIDNNRLKKLTLNLIQARTGAKQMEEVIVACRTFGLTRLEKIFQGWLGMAKKRGIL</sequence>
<evidence type="ECO:0000256" key="1">
    <source>
        <dbReference type="SAM" id="MobiDB-lite"/>
    </source>
</evidence>
<gene>
    <name evidence="2" type="ORF">EZS28_021018</name>
</gene>
<dbReference type="AlphaFoldDB" id="A0A5J4VLZ3"/>
<organism evidence="2 3">
    <name type="scientific">Streblomastix strix</name>
    <dbReference type="NCBI Taxonomy" id="222440"/>
    <lineage>
        <taxon>Eukaryota</taxon>
        <taxon>Metamonada</taxon>
        <taxon>Preaxostyla</taxon>
        <taxon>Oxymonadida</taxon>
        <taxon>Streblomastigidae</taxon>
        <taxon>Streblomastix</taxon>
    </lineage>
</organism>
<comment type="caution">
    <text evidence="2">The sequence shown here is derived from an EMBL/GenBank/DDBJ whole genome shotgun (WGS) entry which is preliminary data.</text>
</comment>
<feature type="region of interest" description="Disordered" evidence="1">
    <location>
        <begin position="23"/>
        <end position="59"/>
    </location>
</feature>
<reference evidence="2 3" key="1">
    <citation type="submission" date="2019-03" db="EMBL/GenBank/DDBJ databases">
        <title>Single cell metagenomics reveals metabolic interactions within the superorganism composed of flagellate Streblomastix strix and complex community of Bacteroidetes bacteria on its surface.</title>
        <authorList>
            <person name="Treitli S.C."/>
            <person name="Kolisko M."/>
            <person name="Husnik F."/>
            <person name="Keeling P."/>
            <person name="Hampl V."/>
        </authorList>
    </citation>
    <scope>NUCLEOTIDE SEQUENCE [LARGE SCALE GENOMIC DNA]</scope>
    <source>
        <strain evidence="2">ST1C</strain>
    </source>
</reference>
<proteinExistence type="predicted"/>
<accession>A0A5J4VLZ3</accession>
<evidence type="ECO:0000313" key="3">
    <source>
        <dbReference type="Proteomes" id="UP000324800"/>
    </source>
</evidence>
<evidence type="ECO:0000313" key="2">
    <source>
        <dbReference type="EMBL" id="KAA6383456.1"/>
    </source>
</evidence>
<name>A0A5J4VLZ3_9EUKA</name>
<dbReference type="EMBL" id="SNRW01006236">
    <property type="protein sequence ID" value="KAA6383456.1"/>
    <property type="molecule type" value="Genomic_DNA"/>
</dbReference>